<feature type="chain" id="PRO_5046069150" description="Aminopeptidase" evidence="5">
    <location>
        <begin position="27"/>
        <end position="389"/>
    </location>
</feature>
<dbReference type="PANTHER" id="PTHR10363:SF2">
    <property type="entry name" value="BLEOMYCIN HYDROLASE"/>
    <property type="match status" value="1"/>
</dbReference>
<reference evidence="7" key="1">
    <citation type="journal article" date="2019" name="Int. J. Syst. Evol. Microbiol.">
        <title>The Global Catalogue of Microorganisms (GCM) 10K type strain sequencing project: providing services to taxonomists for standard genome sequencing and annotation.</title>
        <authorList>
            <consortium name="The Broad Institute Genomics Platform"/>
            <consortium name="The Broad Institute Genome Sequencing Center for Infectious Disease"/>
            <person name="Wu L."/>
            <person name="Ma J."/>
        </authorList>
    </citation>
    <scope>NUCLEOTIDE SEQUENCE [LARGE SCALE GENOMIC DNA]</scope>
    <source>
        <strain evidence="7">JCM 18326</strain>
    </source>
</reference>
<keyword evidence="4" id="KW-0031">Aminopeptidase</keyword>
<dbReference type="PIRSF" id="PIRSF005700">
    <property type="entry name" value="PepC"/>
    <property type="match status" value="1"/>
</dbReference>
<keyword evidence="7" id="KW-1185">Reference proteome</keyword>
<evidence type="ECO:0000256" key="4">
    <source>
        <dbReference type="PIRNR" id="PIRNR005700"/>
    </source>
</evidence>
<dbReference type="PROSITE" id="PS00139">
    <property type="entry name" value="THIOL_PROTEASE_CYS"/>
    <property type="match status" value="1"/>
</dbReference>
<evidence type="ECO:0000256" key="1">
    <source>
        <dbReference type="ARBA" id="ARBA00022670"/>
    </source>
</evidence>
<name>A0ABP9DLH3_9BACT</name>
<evidence type="ECO:0000313" key="7">
    <source>
        <dbReference type="Proteomes" id="UP001500298"/>
    </source>
</evidence>
<keyword evidence="3 4" id="KW-0788">Thiol protease</keyword>
<keyword evidence="5" id="KW-0732">Signal</keyword>
<dbReference type="SUPFAM" id="SSF54001">
    <property type="entry name" value="Cysteine proteinases"/>
    <property type="match status" value="1"/>
</dbReference>
<organism evidence="6 7">
    <name type="scientific">Algivirga pacifica</name>
    <dbReference type="NCBI Taxonomy" id="1162670"/>
    <lineage>
        <taxon>Bacteria</taxon>
        <taxon>Pseudomonadati</taxon>
        <taxon>Bacteroidota</taxon>
        <taxon>Cytophagia</taxon>
        <taxon>Cytophagales</taxon>
        <taxon>Flammeovirgaceae</taxon>
        <taxon>Algivirga</taxon>
    </lineage>
</organism>
<evidence type="ECO:0000313" key="6">
    <source>
        <dbReference type="EMBL" id="GAA4851804.1"/>
    </source>
</evidence>
<dbReference type="Pfam" id="PF03051">
    <property type="entry name" value="Peptidase_C1_2"/>
    <property type="match status" value="1"/>
</dbReference>
<dbReference type="InterPro" id="IPR038765">
    <property type="entry name" value="Papain-like_cys_pep_sf"/>
</dbReference>
<feature type="signal peptide" evidence="5">
    <location>
        <begin position="1"/>
        <end position="26"/>
    </location>
</feature>
<evidence type="ECO:0000256" key="2">
    <source>
        <dbReference type="ARBA" id="ARBA00022801"/>
    </source>
</evidence>
<evidence type="ECO:0000256" key="5">
    <source>
        <dbReference type="SAM" id="SignalP"/>
    </source>
</evidence>
<dbReference type="EMBL" id="BAABJX010000068">
    <property type="protein sequence ID" value="GAA4851804.1"/>
    <property type="molecule type" value="Genomic_DNA"/>
</dbReference>
<keyword evidence="2 4" id="KW-0378">Hydrolase</keyword>
<keyword evidence="1 4" id="KW-0645">Protease</keyword>
<dbReference type="Proteomes" id="UP001500298">
    <property type="component" value="Unassembled WGS sequence"/>
</dbReference>
<comment type="similarity">
    <text evidence="4">Belongs to the peptidase C1 family.</text>
</comment>
<accession>A0ABP9DLH3</accession>
<dbReference type="RefSeq" id="WP_345375194.1">
    <property type="nucleotide sequence ID" value="NZ_BAABJX010000068.1"/>
</dbReference>
<dbReference type="InterPro" id="IPR004134">
    <property type="entry name" value="Peptidase_C1B"/>
</dbReference>
<dbReference type="PANTHER" id="PTHR10363">
    <property type="entry name" value="BLEOMYCIN HYDROLASE"/>
    <property type="match status" value="1"/>
</dbReference>
<proteinExistence type="inferred from homology"/>
<dbReference type="InterPro" id="IPR000169">
    <property type="entry name" value="Pept_cys_AS"/>
</dbReference>
<evidence type="ECO:0000256" key="3">
    <source>
        <dbReference type="ARBA" id="ARBA00022807"/>
    </source>
</evidence>
<gene>
    <name evidence="6" type="ORF">GCM10023331_40480</name>
</gene>
<comment type="caution">
    <text evidence="6">The sequence shown here is derived from an EMBL/GenBank/DDBJ whole genome shotgun (WGS) entry which is preliminary data.</text>
</comment>
<dbReference type="Gene3D" id="3.90.70.10">
    <property type="entry name" value="Cysteine proteinases"/>
    <property type="match status" value="1"/>
</dbReference>
<sequence length="389" mass="44356">MNYTTIKSLLASVALAGVAAFNPSYAQDIPLKDGYQLQELKKVKVTPVKSQGRTGTCWSFSTTSFIESEAMRMGKGELDLSEMYFVRHNYPVKAEKYVRYHGKSNFGEGSLSHDVTNIIKTHGIVPENVYTGLAKGEVVHDHGELFNVLESMLGTLIKSRKITPKWKDAFNAVLDSYLGEVPETFEVKGKTFTPQEYAEKVVGFNPEDYVEITSFNHHPYYEQVQVEVPDNWAGARYYNLPLDEFEQVMDYALDRGYSLVWDGDVSEKSFSHKNGIAIVPAKSWEQKSRKEREGMFEQYEPELQVDESYRQTQFDNYTTTDDHLMHIIGTVNDEKGGKYYVTKNSWGSESNAYGGYLYMSRSFVRLKSVAFMVHKDAVPNELRKKLGII</sequence>
<protein>
    <recommendedName>
        <fullName evidence="4">Aminopeptidase</fullName>
    </recommendedName>
</protein>